<sequence length="93" mass="10749">MLSKINSILYSTDLSKGSQKAFGHAVYLARQTGADIHILHVVEKMSNDEKITLKTYVNDSESRREFLEERVQFAKEKLEKNKMIFGKVVFQKI</sequence>
<dbReference type="InterPro" id="IPR006016">
    <property type="entry name" value="UspA"/>
</dbReference>
<evidence type="ECO:0000259" key="2">
    <source>
        <dbReference type="Pfam" id="PF00582"/>
    </source>
</evidence>
<dbReference type="InterPro" id="IPR014729">
    <property type="entry name" value="Rossmann-like_a/b/a_fold"/>
</dbReference>
<name>A0ABT4JUB0_9GAMM</name>
<keyword evidence="4" id="KW-1185">Reference proteome</keyword>
<comment type="caution">
    <text evidence="3">The sequence shown here is derived from an EMBL/GenBank/DDBJ whole genome shotgun (WGS) entry which is preliminary data.</text>
</comment>
<dbReference type="RefSeq" id="WP_269125120.1">
    <property type="nucleotide sequence ID" value="NZ_JAPUBN010000015.1"/>
</dbReference>
<accession>A0ABT4JUB0</accession>
<feature type="domain" description="UspA" evidence="2">
    <location>
        <begin position="6"/>
        <end position="76"/>
    </location>
</feature>
<evidence type="ECO:0000313" key="4">
    <source>
        <dbReference type="Proteomes" id="UP001149719"/>
    </source>
</evidence>
<dbReference type="Pfam" id="PF00582">
    <property type="entry name" value="Usp"/>
    <property type="match status" value="1"/>
</dbReference>
<protein>
    <submittedName>
        <fullName evidence="3">Universal stress protein</fullName>
    </submittedName>
</protein>
<dbReference type="CDD" id="cd00293">
    <property type="entry name" value="USP-like"/>
    <property type="match status" value="1"/>
</dbReference>
<proteinExistence type="predicted"/>
<feature type="coiled-coil region" evidence="1">
    <location>
        <begin position="57"/>
        <end position="84"/>
    </location>
</feature>
<dbReference type="EMBL" id="JAPUBN010000015">
    <property type="protein sequence ID" value="MCZ2721925.1"/>
    <property type="molecule type" value="Genomic_DNA"/>
</dbReference>
<reference evidence="3" key="1">
    <citation type="submission" date="2022-12" db="EMBL/GenBank/DDBJ databases">
        <title>Marinomonas 15G1-11 sp. nov, isolated from marine algae.</title>
        <authorList>
            <person name="Butt M."/>
            <person name="Choi D.G."/>
            <person name="Kim J.M."/>
            <person name="Lee J.K."/>
            <person name="Baek J.H."/>
            <person name="Jeon C.O."/>
        </authorList>
    </citation>
    <scope>NUCLEOTIDE SEQUENCE</scope>
    <source>
        <strain evidence="3">15G1-11</strain>
    </source>
</reference>
<dbReference type="SUPFAM" id="SSF52402">
    <property type="entry name" value="Adenine nucleotide alpha hydrolases-like"/>
    <property type="match status" value="1"/>
</dbReference>
<dbReference type="Gene3D" id="3.40.50.620">
    <property type="entry name" value="HUPs"/>
    <property type="match status" value="1"/>
</dbReference>
<evidence type="ECO:0000313" key="3">
    <source>
        <dbReference type="EMBL" id="MCZ2721925.1"/>
    </source>
</evidence>
<gene>
    <name evidence="3" type="ORF">O1D97_09745</name>
</gene>
<keyword evidence="1" id="KW-0175">Coiled coil</keyword>
<evidence type="ECO:0000256" key="1">
    <source>
        <dbReference type="SAM" id="Coils"/>
    </source>
</evidence>
<dbReference type="Proteomes" id="UP001149719">
    <property type="component" value="Unassembled WGS sequence"/>
</dbReference>
<organism evidence="3 4">
    <name type="scientific">Marinomonas phaeophyticola</name>
    <dbReference type="NCBI Taxonomy" id="3004091"/>
    <lineage>
        <taxon>Bacteria</taxon>
        <taxon>Pseudomonadati</taxon>
        <taxon>Pseudomonadota</taxon>
        <taxon>Gammaproteobacteria</taxon>
        <taxon>Oceanospirillales</taxon>
        <taxon>Oceanospirillaceae</taxon>
        <taxon>Marinomonas</taxon>
    </lineage>
</organism>